<evidence type="ECO:0000256" key="1">
    <source>
        <dbReference type="SAM" id="Phobius"/>
    </source>
</evidence>
<keyword evidence="1" id="KW-0472">Membrane</keyword>
<accession>A0A7J3MY39</accession>
<evidence type="ECO:0000313" key="2">
    <source>
        <dbReference type="EMBL" id="HFQ78876.1"/>
    </source>
</evidence>
<protein>
    <submittedName>
        <fullName evidence="3">Uncharacterized protein</fullName>
    </submittedName>
</protein>
<proteinExistence type="predicted"/>
<keyword evidence="1" id="KW-1133">Transmembrane helix</keyword>
<keyword evidence="1" id="KW-0812">Transmembrane</keyword>
<reference evidence="3" key="1">
    <citation type="journal article" date="2020" name="mSystems">
        <title>Genome- and Community-Level Interaction Insights into Carbon Utilization and Element Cycling Functions of Hydrothermarchaeota in Hydrothermal Sediment.</title>
        <authorList>
            <person name="Zhou Z."/>
            <person name="Liu Y."/>
            <person name="Xu W."/>
            <person name="Pan J."/>
            <person name="Luo Z.H."/>
            <person name="Li M."/>
        </authorList>
    </citation>
    <scope>NUCLEOTIDE SEQUENCE [LARGE SCALE GENOMIC DNA]</scope>
    <source>
        <strain evidence="2">SpSt-629</strain>
        <strain evidence="3">SpSt-688</strain>
    </source>
</reference>
<dbReference type="AlphaFoldDB" id="A0A7J3MY39"/>
<dbReference type="EMBL" id="DTDH01000101">
    <property type="protein sequence ID" value="HGT98467.1"/>
    <property type="molecule type" value="Genomic_DNA"/>
</dbReference>
<comment type="caution">
    <text evidence="3">The sequence shown here is derived from an EMBL/GenBank/DDBJ whole genome shotgun (WGS) entry which is preliminary data.</text>
</comment>
<feature type="transmembrane region" description="Helical" evidence="1">
    <location>
        <begin position="16"/>
        <end position="36"/>
    </location>
</feature>
<sequence>MSTPSTIQTPPEAESIISLVRIASILALIFGIIMIIVGVVTLIVIVGIIPLVFGVIDIIIYVNCKEIISLVEDGEYRRAKEKTFIWMIIGFILGGILIGIILLIAYIKYDELLRRVQTSAPTGTFI</sequence>
<name>A0A7J3MY39_9CREN</name>
<evidence type="ECO:0000313" key="3">
    <source>
        <dbReference type="EMBL" id="HGT98467.1"/>
    </source>
</evidence>
<feature type="transmembrane region" description="Helical" evidence="1">
    <location>
        <begin position="83"/>
        <end position="107"/>
    </location>
</feature>
<feature type="transmembrane region" description="Helical" evidence="1">
    <location>
        <begin position="42"/>
        <end position="62"/>
    </location>
</feature>
<organism evidence="3">
    <name type="scientific">Ignisphaera aggregans</name>
    <dbReference type="NCBI Taxonomy" id="334771"/>
    <lineage>
        <taxon>Archaea</taxon>
        <taxon>Thermoproteota</taxon>
        <taxon>Thermoprotei</taxon>
        <taxon>Desulfurococcales</taxon>
        <taxon>Desulfurococcaceae</taxon>
        <taxon>Ignisphaera</taxon>
    </lineage>
</organism>
<dbReference type="EMBL" id="DTAU01000082">
    <property type="protein sequence ID" value="HFQ78876.1"/>
    <property type="molecule type" value="Genomic_DNA"/>
</dbReference>
<gene>
    <name evidence="2" type="ORF">ENT99_04130</name>
    <name evidence="3" type="ORF">ENU64_03460</name>
</gene>